<comment type="caution">
    <text evidence="2">The sequence shown here is derived from an EMBL/GenBank/DDBJ whole genome shotgun (WGS) entry which is preliminary data.</text>
</comment>
<evidence type="ECO:0000313" key="3">
    <source>
        <dbReference type="Proteomes" id="UP000789390"/>
    </source>
</evidence>
<keyword evidence="3" id="KW-1185">Reference proteome</keyword>
<dbReference type="OrthoDB" id="6362540at2759"/>
<feature type="compositionally biased region" description="Polar residues" evidence="1">
    <location>
        <begin position="318"/>
        <end position="328"/>
    </location>
</feature>
<feature type="compositionally biased region" description="Polar residues" evidence="1">
    <location>
        <begin position="229"/>
        <end position="247"/>
    </location>
</feature>
<dbReference type="EMBL" id="CAKKLH010000097">
    <property type="protein sequence ID" value="CAH0102904.1"/>
    <property type="molecule type" value="Genomic_DNA"/>
</dbReference>
<feature type="region of interest" description="Disordered" evidence="1">
    <location>
        <begin position="1"/>
        <end position="22"/>
    </location>
</feature>
<gene>
    <name evidence="2" type="ORF">DGAL_LOCUS5428</name>
</gene>
<name>A0A8J2WFW0_9CRUS</name>
<feature type="compositionally biased region" description="Basic residues" evidence="1">
    <location>
        <begin position="212"/>
        <end position="221"/>
    </location>
</feature>
<dbReference type="AlphaFoldDB" id="A0A8J2WFW0"/>
<feature type="compositionally biased region" description="Polar residues" evidence="1">
    <location>
        <begin position="260"/>
        <end position="273"/>
    </location>
</feature>
<feature type="region of interest" description="Disordered" evidence="1">
    <location>
        <begin position="159"/>
        <end position="328"/>
    </location>
</feature>
<protein>
    <submittedName>
        <fullName evidence="2">Uncharacterized protein</fullName>
    </submittedName>
</protein>
<sequence>MFFSSALSALQKHQEEEDEEEEDVFQHAREVVAAKTYSMETAVRYVYGQGFGMDVSVLTEEEKEAIERARYCRKQLLRLKARRAAQEAGEADNSQILQQEEVEEWLANIELRLKLSGNEMTPDGSPSIGATPNATPRNDEKAAAIAALTDLMEELEELSVSSRENLKEKPTQPHGPKRTVRFQTPGSSPFQTPRSERVKVSSPVTEPGGLIKFHRANRLKKTTSEESKVQQPHPSKMQSIQVQQQPTEPRRSLKTKVSALASSEVTRPSSCPGRSSVVPDIHGPPSRTAPEQQQQQQQPAVKSKSSTKSYVSRRRGSDNSPLAQIYPT</sequence>
<organism evidence="2 3">
    <name type="scientific">Daphnia galeata</name>
    <dbReference type="NCBI Taxonomy" id="27404"/>
    <lineage>
        <taxon>Eukaryota</taxon>
        <taxon>Metazoa</taxon>
        <taxon>Ecdysozoa</taxon>
        <taxon>Arthropoda</taxon>
        <taxon>Crustacea</taxon>
        <taxon>Branchiopoda</taxon>
        <taxon>Diplostraca</taxon>
        <taxon>Cladocera</taxon>
        <taxon>Anomopoda</taxon>
        <taxon>Daphniidae</taxon>
        <taxon>Daphnia</taxon>
    </lineage>
</organism>
<evidence type="ECO:0000256" key="1">
    <source>
        <dbReference type="SAM" id="MobiDB-lite"/>
    </source>
</evidence>
<feature type="compositionally biased region" description="Polar residues" evidence="1">
    <location>
        <begin position="181"/>
        <end position="193"/>
    </location>
</feature>
<evidence type="ECO:0000313" key="2">
    <source>
        <dbReference type="EMBL" id="CAH0102904.1"/>
    </source>
</evidence>
<feature type="region of interest" description="Disordered" evidence="1">
    <location>
        <begin position="118"/>
        <end position="138"/>
    </location>
</feature>
<accession>A0A8J2WFW0</accession>
<proteinExistence type="predicted"/>
<reference evidence="2" key="1">
    <citation type="submission" date="2021-11" db="EMBL/GenBank/DDBJ databases">
        <authorList>
            <person name="Schell T."/>
        </authorList>
    </citation>
    <scope>NUCLEOTIDE SEQUENCE</scope>
    <source>
        <strain evidence="2">M5</strain>
    </source>
</reference>
<dbReference type="Proteomes" id="UP000789390">
    <property type="component" value="Unassembled WGS sequence"/>
</dbReference>
<feature type="compositionally biased region" description="Low complexity" evidence="1">
    <location>
        <begin position="292"/>
        <end position="310"/>
    </location>
</feature>